<dbReference type="AlphaFoldDB" id="D8RP01"/>
<dbReference type="InterPro" id="IPR051667">
    <property type="entry name" value="Archaeal_ATPase_domain"/>
</dbReference>
<organism evidence="2">
    <name type="scientific">Selaginella moellendorffii</name>
    <name type="common">Spikemoss</name>
    <dbReference type="NCBI Taxonomy" id="88036"/>
    <lineage>
        <taxon>Eukaryota</taxon>
        <taxon>Viridiplantae</taxon>
        <taxon>Streptophyta</taxon>
        <taxon>Embryophyta</taxon>
        <taxon>Tracheophyta</taxon>
        <taxon>Lycopodiopsida</taxon>
        <taxon>Selaginellales</taxon>
        <taxon>Selaginellaceae</taxon>
        <taxon>Selaginella</taxon>
    </lineage>
</organism>
<dbReference type="HOGENOM" id="CLU_1322866_0_0_1"/>
<dbReference type="PANTHER" id="PTHR37096:SF1">
    <property type="entry name" value="AAA+ ATPASE DOMAIN-CONTAINING PROTEIN"/>
    <property type="match status" value="1"/>
</dbReference>
<gene>
    <name evidence="1" type="ORF">SELMODRAFT_413296</name>
</gene>
<evidence type="ECO:0000313" key="1">
    <source>
        <dbReference type="EMBL" id="EFJ26174.1"/>
    </source>
</evidence>
<dbReference type="EMBL" id="GL377585">
    <property type="protein sequence ID" value="EFJ26174.1"/>
    <property type="molecule type" value="Genomic_DNA"/>
</dbReference>
<reference evidence="1 2" key="1">
    <citation type="journal article" date="2011" name="Science">
        <title>The Selaginella genome identifies genetic changes associated with the evolution of vascular plants.</title>
        <authorList>
            <person name="Banks J.A."/>
            <person name="Nishiyama T."/>
            <person name="Hasebe M."/>
            <person name="Bowman J.L."/>
            <person name="Gribskov M."/>
            <person name="dePamphilis C."/>
            <person name="Albert V.A."/>
            <person name="Aono N."/>
            <person name="Aoyama T."/>
            <person name="Ambrose B.A."/>
            <person name="Ashton N.W."/>
            <person name="Axtell M.J."/>
            <person name="Barker E."/>
            <person name="Barker M.S."/>
            <person name="Bennetzen J.L."/>
            <person name="Bonawitz N.D."/>
            <person name="Chapple C."/>
            <person name="Cheng C."/>
            <person name="Correa L.G."/>
            <person name="Dacre M."/>
            <person name="DeBarry J."/>
            <person name="Dreyer I."/>
            <person name="Elias M."/>
            <person name="Engstrom E.M."/>
            <person name="Estelle M."/>
            <person name="Feng L."/>
            <person name="Finet C."/>
            <person name="Floyd S.K."/>
            <person name="Frommer W.B."/>
            <person name="Fujita T."/>
            <person name="Gramzow L."/>
            <person name="Gutensohn M."/>
            <person name="Harholt J."/>
            <person name="Hattori M."/>
            <person name="Heyl A."/>
            <person name="Hirai T."/>
            <person name="Hiwatashi Y."/>
            <person name="Ishikawa M."/>
            <person name="Iwata M."/>
            <person name="Karol K.G."/>
            <person name="Koehler B."/>
            <person name="Kolukisaoglu U."/>
            <person name="Kubo M."/>
            <person name="Kurata T."/>
            <person name="Lalonde S."/>
            <person name="Li K."/>
            <person name="Li Y."/>
            <person name="Litt A."/>
            <person name="Lyons E."/>
            <person name="Manning G."/>
            <person name="Maruyama T."/>
            <person name="Michael T.P."/>
            <person name="Mikami K."/>
            <person name="Miyazaki S."/>
            <person name="Morinaga S."/>
            <person name="Murata T."/>
            <person name="Mueller-Roeber B."/>
            <person name="Nelson D.R."/>
            <person name="Obara M."/>
            <person name="Oguri Y."/>
            <person name="Olmstead R.G."/>
            <person name="Onodera N."/>
            <person name="Petersen B.L."/>
            <person name="Pils B."/>
            <person name="Prigge M."/>
            <person name="Rensing S.A."/>
            <person name="Riano-Pachon D.M."/>
            <person name="Roberts A.W."/>
            <person name="Sato Y."/>
            <person name="Scheller H.V."/>
            <person name="Schulz B."/>
            <person name="Schulz C."/>
            <person name="Shakirov E.V."/>
            <person name="Shibagaki N."/>
            <person name="Shinohara N."/>
            <person name="Shippen D.E."/>
            <person name="Soerensen I."/>
            <person name="Sotooka R."/>
            <person name="Sugimoto N."/>
            <person name="Sugita M."/>
            <person name="Sumikawa N."/>
            <person name="Tanurdzic M."/>
            <person name="Theissen G."/>
            <person name="Ulvskov P."/>
            <person name="Wakazuki S."/>
            <person name="Weng J.K."/>
            <person name="Willats W.W."/>
            <person name="Wipf D."/>
            <person name="Wolf P.G."/>
            <person name="Yang L."/>
            <person name="Zimmer A.D."/>
            <person name="Zhu Q."/>
            <person name="Mitros T."/>
            <person name="Hellsten U."/>
            <person name="Loque D."/>
            <person name="Otillar R."/>
            <person name="Salamov A."/>
            <person name="Schmutz J."/>
            <person name="Shapiro H."/>
            <person name="Lindquist E."/>
            <person name="Lucas S."/>
            <person name="Rokhsar D."/>
            <person name="Grigoriev I.V."/>
        </authorList>
    </citation>
    <scope>NUCLEOTIDE SEQUENCE [LARGE SCALE GENOMIC DNA]</scope>
</reference>
<evidence type="ECO:0000313" key="2">
    <source>
        <dbReference type="Proteomes" id="UP000001514"/>
    </source>
</evidence>
<dbReference type="PANTHER" id="PTHR37096">
    <property type="entry name" value="YALI0E33429P"/>
    <property type="match status" value="1"/>
</dbReference>
<name>D8RP01_SELML</name>
<dbReference type="Gramene" id="EFJ26174">
    <property type="protein sequence ID" value="EFJ26174"/>
    <property type="gene ID" value="SELMODRAFT_413296"/>
</dbReference>
<dbReference type="Proteomes" id="UP000001514">
    <property type="component" value="Unassembled WGS sequence"/>
</dbReference>
<proteinExistence type="predicted"/>
<dbReference type="InParanoid" id="D8RP01"/>
<keyword evidence="2" id="KW-1185">Reference proteome</keyword>
<sequence length="208" mass="23775">MDFPRSSSTTLASWTRTAAAELDALLKLLVRISKQANVANVVFASSENFKEWLDSIRGHKIVQLNVGHLNEEEVKEFVRLKLWDDIYAHCGGAILLLRQLLRVALRSQPGQVCKNGEVVKRDYMANARSFVVEEKLLDGIACDLLRPLETFSNSWSGRSKSLDKVGRNAQFQTAWLIPRMFTSFDDSSQVSWNKFRFEIEFARSRTFN</sequence>
<dbReference type="KEGG" id="smo:SELMODRAFT_413296"/>
<protein>
    <submittedName>
        <fullName evidence="1">Uncharacterized protein</fullName>
    </submittedName>
</protein>
<accession>D8RP01</accession>